<dbReference type="RefSeq" id="WP_232470165.1">
    <property type="nucleotide sequence ID" value="NZ_CP104311.1"/>
</dbReference>
<protein>
    <recommendedName>
        <fullName evidence="4">Type II toxin-antitoxin system prevent-host-death family antitoxin</fullName>
    </recommendedName>
</protein>
<gene>
    <name evidence="2" type="ORF">N4J17_12405</name>
</gene>
<proteinExistence type="predicted"/>
<dbReference type="EMBL" id="CP104311">
    <property type="protein sequence ID" value="WWF01262.1"/>
    <property type="molecule type" value="Genomic_DNA"/>
</dbReference>
<organism evidence="2 3">
    <name type="scientific">Methylococcus capsulatus</name>
    <dbReference type="NCBI Taxonomy" id="414"/>
    <lineage>
        <taxon>Bacteria</taxon>
        <taxon>Pseudomonadati</taxon>
        <taxon>Pseudomonadota</taxon>
        <taxon>Gammaproteobacteria</taxon>
        <taxon>Methylococcales</taxon>
        <taxon>Methylococcaceae</taxon>
        <taxon>Methylococcus</taxon>
    </lineage>
</organism>
<evidence type="ECO:0000313" key="2">
    <source>
        <dbReference type="EMBL" id="WWF01262.1"/>
    </source>
</evidence>
<accession>A0ABZ2F4R0</accession>
<keyword evidence="3" id="KW-1185">Reference proteome</keyword>
<dbReference type="Proteomes" id="UP001359308">
    <property type="component" value="Chromosome"/>
</dbReference>
<reference evidence="2 3" key="1">
    <citation type="submission" date="2022-09" db="EMBL/GenBank/DDBJ databases">
        <authorList>
            <person name="Giprobiosintez L."/>
        </authorList>
    </citation>
    <scope>NUCLEOTIDE SEQUENCE [LARGE SCALE GENOMIC DNA]</scope>
    <source>
        <strain evidence="3">VKPM-B-12549 (GBS-15)</strain>
    </source>
</reference>
<feature type="region of interest" description="Disordered" evidence="1">
    <location>
        <begin position="15"/>
        <end position="51"/>
    </location>
</feature>
<sequence length="51" mass="5477">MALVEQGETVVIARRNKPVSELHPVQGPSPSKARRPIGLAKGMGHVGPEFF</sequence>
<evidence type="ECO:0000313" key="3">
    <source>
        <dbReference type="Proteomes" id="UP001359308"/>
    </source>
</evidence>
<name>A0ABZ2F4R0_METCP</name>
<evidence type="ECO:0000256" key="1">
    <source>
        <dbReference type="SAM" id="MobiDB-lite"/>
    </source>
</evidence>
<evidence type="ECO:0008006" key="4">
    <source>
        <dbReference type="Google" id="ProtNLM"/>
    </source>
</evidence>